<comment type="caution">
    <text evidence="2">The sequence shown here is derived from an EMBL/GenBank/DDBJ whole genome shotgun (WGS) entry which is preliminary data.</text>
</comment>
<organism evidence="2 3">
    <name type="scientific">Purpureocillium lilacinum</name>
    <name type="common">Paecilomyces lilacinus</name>
    <dbReference type="NCBI Taxonomy" id="33203"/>
    <lineage>
        <taxon>Eukaryota</taxon>
        <taxon>Fungi</taxon>
        <taxon>Dikarya</taxon>
        <taxon>Ascomycota</taxon>
        <taxon>Pezizomycotina</taxon>
        <taxon>Sordariomycetes</taxon>
        <taxon>Hypocreomycetidae</taxon>
        <taxon>Hypocreales</taxon>
        <taxon>Ophiocordycipitaceae</taxon>
        <taxon>Purpureocillium</taxon>
    </lineage>
</organism>
<evidence type="ECO:0000313" key="3">
    <source>
        <dbReference type="Proteomes" id="UP001287286"/>
    </source>
</evidence>
<dbReference type="Proteomes" id="UP001287286">
    <property type="component" value="Unassembled WGS sequence"/>
</dbReference>
<evidence type="ECO:0000313" key="2">
    <source>
        <dbReference type="EMBL" id="KAK4089505.1"/>
    </source>
</evidence>
<dbReference type="EMBL" id="JAWRVI010000019">
    <property type="protein sequence ID" value="KAK4089505.1"/>
    <property type="molecule type" value="Genomic_DNA"/>
</dbReference>
<accession>A0ABR0BZV7</accession>
<reference evidence="2 3" key="1">
    <citation type="journal article" date="2024" name="Microbiol. Resour. Announc.">
        <title>Genome annotations for the ascomycete fungi Trichoderma harzianum, Trichoderma aggressivum, and Purpureocillium lilacinum.</title>
        <authorList>
            <person name="Beijen E.P.W."/>
            <person name="Ohm R.A."/>
        </authorList>
    </citation>
    <scope>NUCLEOTIDE SEQUENCE [LARGE SCALE GENOMIC DNA]</scope>
    <source>
        <strain evidence="2 3">CBS 150709</strain>
    </source>
</reference>
<protein>
    <submittedName>
        <fullName evidence="2">Uncharacterized protein</fullName>
    </submittedName>
</protein>
<feature type="region of interest" description="Disordered" evidence="1">
    <location>
        <begin position="149"/>
        <end position="168"/>
    </location>
</feature>
<gene>
    <name evidence="2" type="ORF">Purlil1_6074</name>
</gene>
<keyword evidence="3" id="KW-1185">Reference proteome</keyword>
<evidence type="ECO:0000256" key="1">
    <source>
        <dbReference type="SAM" id="MobiDB-lite"/>
    </source>
</evidence>
<name>A0ABR0BZV7_PURLI</name>
<proteinExistence type="predicted"/>
<sequence length="168" mass="18328">MRTARRCRLPTLREVPIRHVWKGTHATLEPWQEVVGATGQLASGRNLSNSPGLPPNAKRLSPYTGHAQLPQDLKVPQPSWHYVGLPMRHQAEAGTFPTAKSHLETTPDMVIVNGPRLSISAGKRLVVRPRQPTLTVLVDKSPIDVVRMSQGTGPAPSPAHLNVDRAST</sequence>